<keyword evidence="2" id="KW-1185">Reference proteome</keyword>
<evidence type="ECO:0000313" key="2">
    <source>
        <dbReference type="Proteomes" id="UP001174196"/>
    </source>
</evidence>
<organism evidence="1 2">
    <name type="scientific">Polycladomyces subterraneus</name>
    <dbReference type="NCBI Taxonomy" id="1016997"/>
    <lineage>
        <taxon>Bacteria</taxon>
        <taxon>Bacillati</taxon>
        <taxon>Bacillota</taxon>
        <taxon>Bacilli</taxon>
        <taxon>Bacillales</taxon>
        <taxon>Thermoactinomycetaceae</taxon>
        <taxon>Polycladomyces</taxon>
    </lineage>
</organism>
<sequence>MERVWIRPPLEINGIVSGYYEEGGKRFFRPPSMSQHSVCGVTSSELEGPSQWWKHSPGCCRCR</sequence>
<dbReference type="EMBL" id="JANRHH010000055">
    <property type="protein sequence ID" value="MDN4595411.1"/>
    <property type="molecule type" value="Genomic_DNA"/>
</dbReference>
<comment type="caution">
    <text evidence="1">The sequence shown here is derived from an EMBL/GenBank/DDBJ whole genome shotgun (WGS) entry which is preliminary data.</text>
</comment>
<gene>
    <name evidence="1" type="ORF">NWF35_16240</name>
</gene>
<reference evidence="1" key="1">
    <citation type="submission" date="2022-08" db="EMBL/GenBank/DDBJ databases">
        <title>Polycladomyces zharkentsis sp. nov., a novel thermophilic CMC and starch-degrading bacterium isolated from a geothermal spring in Kazakhstan.</title>
        <authorList>
            <person name="Mashzhan A."/>
            <person name="Kistaubaeva A."/>
            <person name="Javier-Lopez R."/>
            <person name="Birkeland N.-K."/>
        </authorList>
    </citation>
    <scope>NUCLEOTIDE SEQUENCE</scope>
    <source>
        <strain evidence="1">KSR 13</strain>
    </source>
</reference>
<accession>A0ABT8ISH5</accession>
<dbReference type="Proteomes" id="UP001174196">
    <property type="component" value="Unassembled WGS sequence"/>
</dbReference>
<protein>
    <submittedName>
        <fullName evidence="1">Uncharacterized protein</fullName>
    </submittedName>
</protein>
<name>A0ABT8ISH5_9BACL</name>
<proteinExistence type="predicted"/>
<dbReference type="RefSeq" id="WP_301240527.1">
    <property type="nucleotide sequence ID" value="NZ_JANRHH010000055.1"/>
</dbReference>
<evidence type="ECO:0000313" key="1">
    <source>
        <dbReference type="EMBL" id="MDN4595411.1"/>
    </source>
</evidence>